<gene>
    <name evidence="11" type="ORF">PTD2_03146</name>
</gene>
<dbReference type="GO" id="GO:0016776">
    <property type="term" value="F:phosphotransferase activity, phosphate group as acceptor"/>
    <property type="evidence" value="ECO:0007669"/>
    <property type="project" value="TreeGrafter"/>
</dbReference>
<dbReference type="InterPro" id="IPR012549">
    <property type="entry name" value="EptA-like_N"/>
</dbReference>
<keyword evidence="7 8" id="KW-0472">Membrane</keyword>
<dbReference type="Gene3D" id="3.40.720.10">
    <property type="entry name" value="Alkaline Phosphatase, subunit A"/>
    <property type="match status" value="1"/>
</dbReference>
<keyword evidence="5 8" id="KW-0812">Transmembrane</keyword>
<evidence type="ECO:0000256" key="7">
    <source>
        <dbReference type="ARBA" id="ARBA00023136"/>
    </source>
</evidence>
<keyword evidence="4" id="KW-0808">Transferase</keyword>
<evidence type="ECO:0000256" key="2">
    <source>
        <dbReference type="ARBA" id="ARBA00022475"/>
    </source>
</evidence>
<dbReference type="AlphaFoldDB" id="A4C4Q0"/>
<organism evidence="11 12">
    <name type="scientific">Pseudoalteromonas tunicata D2</name>
    <dbReference type="NCBI Taxonomy" id="87626"/>
    <lineage>
        <taxon>Bacteria</taxon>
        <taxon>Pseudomonadati</taxon>
        <taxon>Pseudomonadota</taxon>
        <taxon>Gammaproteobacteria</taxon>
        <taxon>Alteromonadales</taxon>
        <taxon>Pseudoalteromonadaceae</taxon>
        <taxon>Pseudoalteromonas</taxon>
    </lineage>
</organism>
<evidence type="ECO:0000256" key="5">
    <source>
        <dbReference type="ARBA" id="ARBA00022692"/>
    </source>
</evidence>
<dbReference type="EMBL" id="AAOH01000001">
    <property type="protein sequence ID" value="EAR30532.1"/>
    <property type="molecule type" value="Genomic_DNA"/>
</dbReference>
<evidence type="ECO:0000256" key="8">
    <source>
        <dbReference type="SAM" id="Phobius"/>
    </source>
</evidence>
<dbReference type="SUPFAM" id="SSF53649">
    <property type="entry name" value="Alkaline phosphatase-like"/>
    <property type="match status" value="1"/>
</dbReference>
<proteinExistence type="predicted"/>
<evidence type="ECO:0000256" key="1">
    <source>
        <dbReference type="ARBA" id="ARBA00004429"/>
    </source>
</evidence>
<dbReference type="InterPro" id="IPR058130">
    <property type="entry name" value="PEA_transf_C"/>
</dbReference>
<dbReference type="GO" id="GO:0005886">
    <property type="term" value="C:plasma membrane"/>
    <property type="evidence" value="ECO:0007669"/>
    <property type="project" value="UniProtKB-SubCell"/>
</dbReference>
<evidence type="ECO:0000256" key="6">
    <source>
        <dbReference type="ARBA" id="ARBA00022989"/>
    </source>
</evidence>
<sequence length="538" mass="61026">MLMLVFPRFQSTFKSLIILISVYFTFVFNFPFLKRIMGAVTALPDYNVLFLITIPVFVFLLLLIFFTLISNKWFFKPLSIVLILLSSMVFYAGQNYGVVFDYGMMQNIFETDTSEAHTYLNQSAVLSFLLSGLLPAFLVYRVQLQHKGFVVELKNRAMLLLIAFIGIVVIAVSFYSNFASVGRNNKELKKFLVPSQFLDSSIKYVARTYLQTPPAFEVLDAKPTLIDKTKKQVFVLVVGETARAESFSSNGYERSTNRYTEPLNMTAYQHVSSCGTATAVSVPCMFSVLNREDFDNKTAENEQNVLDIIQQAGVEVIWIDNNSGCKGVCERVQHEKIDHTQHNDMCDGEYCFDEALIGELRNKINKVKSDNVLIVMHMMGSHGPTYYRRYPKAHQLFTPDCPRSDIQNCTKEQLINTYDNTIAYTDFVLAQSIAELNKLPEEISTGLLYVSDHGESLGEMGAYLHGFPYSLAPSQQTHVPLLTWFKQSDIDPVCQNNLADTVEFSHDNLFHSMLGIMGVNTKAYNQQLDMFNICIKPS</sequence>
<evidence type="ECO:0000259" key="9">
    <source>
        <dbReference type="Pfam" id="PF00884"/>
    </source>
</evidence>
<feature type="domain" description="Sulfatase N-terminal" evidence="9">
    <location>
        <begin position="233"/>
        <end position="519"/>
    </location>
</feature>
<dbReference type="InterPro" id="IPR040423">
    <property type="entry name" value="PEA_transferase"/>
</dbReference>
<keyword evidence="2" id="KW-1003">Cell membrane</keyword>
<dbReference type="RefSeq" id="WP_009836830.1">
    <property type="nucleotide sequence ID" value="NZ_AAOH01000001.1"/>
</dbReference>
<dbReference type="PANTHER" id="PTHR30443:SF0">
    <property type="entry name" value="PHOSPHOETHANOLAMINE TRANSFERASE EPTA"/>
    <property type="match status" value="1"/>
</dbReference>
<dbReference type="Pfam" id="PF00884">
    <property type="entry name" value="Sulfatase"/>
    <property type="match status" value="1"/>
</dbReference>
<dbReference type="PANTHER" id="PTHR30443">
    <property type="entry name" value="INNER MEMBRANE PROTEIN"/>
    <property type="match status" value="1"/>
</dbReference>
<feature type="transmembrane region" description="Helical" evidence="8">
    <location>
        <begin position="119"/>
        <end position="139"/>
    </location>
</feature>
<keyword evidence="6 8" id="KW-1133">Transmembrane helix</keyword>
<keyword evidence="3" id="KW-0997">Cell inner membrane</keyword>
<evidence type="ECO:0000313" key="12">
    <source>
        <dbReference type="Proteomes" id="UP000006201"/>
    </source>
</evidence>
<comment type="caution">
    <text evidence="11">The sequence shown here is derived from an EMBL/GenBank/DDBJ whole genome shotgun (WGS) entry which is preliminary data.</text>
</comment>
<keyword evidence="12" id="KW-1185">Reference proteome</keyword>
<dbReference type="NCBIfam" id="NF028537">
    <property type="entry name" value="P_eth_NH2_trans"/>
    <property type="match status" value="1"/>
</dbReference>
<evidence type="ECO:0000259" key="10">
    <source>
        <dbReference type="Pfam" id="PF08019"/>
    </source>
</evidence>
<feature type="transmembrane region" description="Helical" evidence="8">
    <location>
        <begin position="80"/>
        <end position="99"/>
    </location>
</feature>
<accession>A4C4Q0</accession>
<dbReference type="STRING" id="87626.PTD2_03146"/>
<dbReference type="HOGENOM" id="CLU_018534_1_0_6"/>
<dbReference type="CDD" id="cd16017">
    <property type="entry name" value="LptA"/>
    <property type="match status" value="1"/>
</dbReference>
<dbReference type="Pfam" id="PF08019">
    <property type="entry name" value="EptA_B_N"/>
    <property type="match status" value="1"/>
</dbReference>
<dbReference type="GO" id="GO:0009244">
    <property type="term" value="P:lipopolysaccharide core region biosynthetic process"/>
    <property type="evidence" value="ECO:0007669"/>
    <property type="project" value="TreeGrafter"/>
</dbReference>
<evidence type="ECO:0008006" key="13">
    <source>
        <dbReference type="Google" id="ProtNLM"/>
    </source>
</evidence>
<protein>
    <recommendedName>
        <fullName evidence="13">Phosphoethanolamine transferase</fullName>
    </recommendedName>
</protein>
<dbReference type="InterPro" id="IPR000917">
    <property type="entry name" value="Sulfatase_N"/>
</dbReference>
<evidence type="ECO:0000313" key="11">
    <source>
        <dbReference type="EMBL" id="EAR30532.1"/>
    </source>
</evidence>
<comment type="subcellular location">
    <subcellularLocation>
        <location evidence="1">Cell inner membrane</location>
        <topology evidence="1">Multi-pass membrane protein</topology>
    </subcellularLocation>
</comment>
<dbReference type="InterPro" id="IPR017850">
    <property type="entry name" value="Alkaline_phosphatase_core_sf"/>
</dbReference>
<feature type="transmembrane region" description="Helical" evidence="8">
    <location>
        <begin position="48"/>
        <end position="68"/>
    </location>
</feature>
<evidence type="ECO:0000256" key="4">
    <source>
        <dbReference type="ARBA" id="ARBA00022679"/>
    </source>
</evidence>
<dbReference type="eggNOG" id="COG2194">
    <property type="taxonomic scope" value="Bacteria"/>
</dbReference>
<name>A4C4Q0_9GAMM</name>
<dbReference type="Proteomes" id="UP000006201">
    <property type="component" value="Unassembled WGS sequence"/>
</dbReference>
<feature type="transmembrane region" description="Helical" evidence="8">
    <location>
        <begin position="12"/>
        <end position="33"/>
    </location>
</feature>
<feature type="domain" description="Phosphoethanolamine transferase N-terminal" evidence="10">
    <location>
        <begin position="59"/>
        <end position="208"/>
    </location>
</feature>
<evidence type="ECO:0000256" key="3">
    <source>
        <dbReference type="ARBA" id="ARBA00022519"/>
    </source>
</evidence>
<feature type="transmembrane region" description="Helical" evidence="8">
    <location>
        <begin position="159"/>
        <end position="178"/>
    </location>
</feature>
<reference evidence="11 12" key="1">
    <citation type="submission" date="2006-02" db="EMBL/GenBank/DDBJ databases">
        <authorList>
            <person name="Moran M.A."/>
            <person name="Kjelleberg S."/>
            <person name="Egan S."/>
            <person name="Saunders N."/>
            <person name="Thomas T."/>
            <person name="Ferriera S."/>
            <person name="Johnson J."/>
            <person name="Kravitz S."/>
            <person name="Halpern A."/>
            <person name="Remington K."/>
            <person name="Beeson K."/>
            <person name="Tran B."/>
            <person name="Rogers Y.-H."/>
            <person name="Friedman R."/>
            <person name="Venter J.C."/>
        </authorList>
    </citation>
    <scope>NUCLEOTIDE SEQUENCE [LARGE SCALE GENOMIC DNA]</scope>
    <source>
        <strain evidence="11 12">D2</strain>
    </source>
</reference>
<dbReference type="OrthoDB" id="9786870at2"/>